<dbReference type="GO" id="GO:0031931">
    <property type="term" value="C:TORC1 complex"/>
    <property type="evidence" value="ECO:0007669"/>
    <property type="project" value="TreeGrafter"/>
</dbReference>
<evidence type="ECO:0000313" key="6">
    <source>
        <dbReference type="WBParaSite" id="Gr19_v10_g15760.t1"/>
    </source>
</evidence>
<proteinExistence type="predicted"/>
<organism evidence="5 6">
    <name type="scientific">Globodera rostochiensis</name>
    <name type="common">Golden nematode worm</name>
    <name type="synonym">Heterodera rostochiensis</name>
    <dbReference type="NCBI Taxonomy" id="31243"/>
    <lineage>
        <taxon>Eukaryota</taxon>
        <taxon>Metazoa</taxon>
        <taxon>Ecdysozoa</taxon>
        <taxon>Nematoda</taxon>
        <taxon>Chromadorea</taxon>
        <taxon>Rhabditida</taxon>
        <taxon>Tylenchina</taxon>
        <taxon>Tylenchomorpha</taxon>
        <taxon>Tylenchoidea</taxon>
        <taxon>Heteroderidae</taxon>
        <taxon>Heteroderinae</taxon>
        <taxon>Globodera</taxon>
    </lineage>
</organism>
<feature type="domain" description="FATC" evidence="4">
    <location>
        <begin position="1919"/>
        <end position="1951"/>
    </location>
</feature>
<dbReference type="GO" id="GO:0004674">
    <property type="term" value="F:protein serine/threonine kinase activity"/>
    <property type="evidence" value="ECO:0007669"/>
    <property type="project" value="InterPro"/>
</dbReference>
<feature type="domain" description="PI3K/PI4K catalytic" evidence="3">
    <location>
        <begin position="1496"/>
        <end position="1882"/>
    </location>
</feature>
<dbReference type="InterPro" id="IPR031559">
    <property type="entry name" value="SMG1"/>
</dbReference>
<dbReference type="SMART" id="SM01343">
    <property type="entry name" value="FATC"/>
    <property type="match status" value="1"/>
</dbReference>
<dbReference type="Pfam" id="PF02260">
    <property type="entry name" value="FATC"/>
    <property type="match status" value="1"/>
</dbReference>
<evidence type="ECO:0000313" key="5">
    <source>
        <dbReference type="Proteomes" id="UP000887572"/>
    </source>
</evidence>
<dbReference type="GO" id="GO:0005634">
    <property type="term" value="C:nucleus"/>
    <property type="evidence" value="ECO:0007669"/>
    <property type="project" value="TreeGrafter"/>
</dbReference>
<dbReference type="Pfam" id="PF15785">
    <property type="entry name" value="SMG1"/>
    <property type="match status" value="1"/>
</dbReference>
<dbReference type="PROSITE" id="PS51190">
    <property type="entry name" value="FATC"/>
    <property type="match status" value="1"/>
</dbReference>
<evidence type="ECO:0000256" key="2">
    <source>
        <dbReference type="SAM" id="MobiDB-lite"/>
    </source>
</evidence>
<evidence type="ECO:0000259" key="3">
    <source>
        <dbReference type="PROSITE" id="PS50290"/>
    </source>
</evidence>
<reference evidence="6" key="1">
    <citation type="submission" date="2022-11" db="UniProtKB">
        <authorList>
            <consortium name="WormBaseParasite"/>
        </authorList>
    </citation>
    <scope>IDENTIFICATION</scope>
</reference>
<dbReference type="GO" id="GO:0031932">
    <property type="term" value="C:TORC2 complex"/>
    <property type="evidence" value="ECO:0007669"/>
    <property type="project" value="TreeGrafter"/>
</dbReference>
<dbReference type="InterPro" id="IPR003152">
    <property type="entry name" value="FATC_dom"/>
</dbReference>
<feature type="region of interest" description="Disordered" evidence="2">
    <location>
        <begin position="1878"/>
        <end position="1913"/>
    </location>
</feature>
<dbReference type="Pfam" id="PF00454">
    <property type="entry name" value="PI3_PI4_kinase"/>
    <property type="match status" value="1"/>
</dbReference>
<dbReference type="Proteomes" id="UP000887572">
    <property type="component" value="Unplaced"/>
</dbReference>
<keyword evidence="5" id="KW-1185">Reference proteome</keyword>
<feature type="compositionally biased region" description="Polar residues" evidence="2">
    <location>
        <begin position="882"/>
        <end position="895"/>
    </location>
</feature>
<dbReference type="Gene3D" id="3.30.1010.10">
    <property type="entry name" value="Phosphatidylinositol 3-kinase Catalytic Subunit, Chain A, domain 4"/>
    <property type="match status" value="1"/>
</dbReference>
<evidence type="ECO:0000256" key="1">
    <source>
        <dbReference type="ARBA" id="ARBA00023161"/>
    </source>
</evidence>
<feature type="compositionally biased region" description="Basic and acidic residues" evidence="2">
    <location>
        <begin position="1899"/>
        <end position="1911"/>
    </location>
</feature>
<keyword evidence="1" id="KW-0866">Nonsense-mediated mRNA decay</keyword>
<dbReference type="PANTHER" id="PTHR11139:SF119">
    <property type="entry name" value="SERINE_THREONINE-PROTEIN KINASE SMG1"/>
    <property type="match status" value="1"/>
</dbReference>
<dbReference type="Gene3D" id="1.10.1070.11">
    <property type="entry name" value="Phosphatidylinositol 3-/4-kinase, catalytic domain"/>
    <property type="match status" value="1"/>
</dbReference>
<protein>
    <submittedName>
        <fullName evidence="6">Non-specific serine/threonine protein kinase</fullName>
    </submittedName>
</protein>
<dbReference type="GO" id="GO:0016242">
    <property type="term" value="P:negative regulation of macroautophagy"/>
    <property type="evidence" value="ECO:0007669"/>
    <property type="project" value="TreeGrafter"/>
</dbReference>
<name>A0A914HB93_GLORO</name>
<sequence>MGKGRITPPSSAAAPSKQYRPLDAADLNQLQNVYPEIVSELCEIFSHLKHSEVAWRRAKLDEKRIMVMLCSVKQLIKVRNSIFLFHGLQPSLFALFFELLPFADRWVLTVLPNCHYLLLQMAKEFAQTHDHFFVNCEIFQSGFADKQQTPHHIGGPTLSTSNLGNISSVSGKHFAKILGSLAELFQSFHLLTSRSQIALIDWLTKISILVVEKFKSVSELREMFNLRSSLLLGPFFALYSIKSLEVRKNLVKCMYRIKVFNLLLSDESACKTLLHQFLSKLCQCAEELELEQFRTLWNRIPITFLIGIFGLFSTSSIVKKYSLVDNKRDEITTESQFNLSKMNMEPIEFQMVSDFLFERKCISVLQESSMPQNWLFVAGKSIYESLSRGLNGEDEPKASPTFDENLARQNLRIGGDLSLLQKWLFVVSQFAYYCVVNRMKTPIGKTPLETFTKFESELRALVTSSASQKLVPCIKNVSPNEREPILNAHEEGNRSSMNSPDGCLAEKRRNLRPEEEWFRVRMLLHSIDMVEKMMGYAVRGSMFKMCAELPLSARQFFSVNFNTCMDWLSRTALPLMGTAYANGHYAQIVRFGSFLFAELDRKCFAASTLDGLHARLDSSMQLALSWIVRALVRLGAPQAVRGVRMWSEAMFGPLHDFSWCHYAELLASARVEEALDGFLGIIHCAKQSKENVPKVHEHVLNAIDAMALMAAGILRLPQSESRIREAIIDNQESNDGECGQNAKLSGLLSHESWNRVLKLSSWDQMTDPMPNVTPTQSATEFKHEGWELRNRLLDVESKILSVFEIRQKNTNARQNTGESLFSLQDDLSDLAQFLMFGGHDHIDGLEHSKLAILHAICTGIQHLNPTHQLHSSQHQQHFPHKGQQQHAKQQMRSPTKYSASTPILLEVEFADLLHNYQSNALHRLEIGQMYCGWMHRLYGAQKEHNFVLKKMHGQMAQLAQGLGNSQLADMHLRFVVQTGEHHQPLPHGFSNFYIQQQQPQRIGNAHIQSIPPGFEPSFYNHQHYSAEDAHNHLPVINSSISFTTLPAAQLTKSLLSEDFDGDTLRLLPNEMVTMQQFGIDPASEQGRQLEELIGGCSTYDEFRAQITDQFPLTDLSIQSSTVLMALDQPTFTQFWLSIKHRQYRLYELALNSHLRFLENLSYGKSYVQTVEVILRFIKMLTRQPEWFERIVGFSLDDPSVDTDNRSAWMDRIPVDVWNGLIPQLFACLNHPKPVVVNTIRLLLEQIGQSMPHVICYPAIVIVSGADQKTCKMPLLGKPREDENVSMVMKLFAILIRISWFEFSVNTLTACKSLIGSLAVSYPDLVRDTTEFCRSLQRIALLHGEQWLYALTQFDHQITRLLRSSTPLNEHSFNGNAPDHLLQNGRSSPQIDERLREYMEQVFNSIKHLEEFWSFFRGHIQAALDTMEQNMLSDPRKGWEPFKKIIAALNKQALKRSSLCLTVSKISTHLGEMTATSVPVPGQDPCKFDRAVTVHKMDKVAFVLPTKTRPKKLSLTGSDGKTYTFLFKGQENLYMDSRLMQLLRICNAIFDDVKNQRPMDINPAYHCVTYAVTPLGRRSGLIKWVDGAIPLFQIYRKWRLRQLQYLAENEENKQQKMIAAASSAVSNPQVQRGAGKELGGRVPKNVFIERRKNGGGEKEAEPERPMEQFYSKLKSVLVANKVSKDNFNDRKHWPKKLLKKVIKELVEETPKDILAKELWVHAATSDAWWTSTQRFARTAAVSSMLGAFIWLGDRHLDNVLVDLHTGQIVHVDYNICFGKGRTLRVPETVPFRLTENIKSALGPTKCEGIFRQSSERVVEMLRADKQMLLQLMETLKSDPMLDFTFLRSNAELRNKNRHELGDFVVQGISRKLSGFELKRRRNNSNDDNTTSRKSPGLIHLDGESGTKEKAVGEGDWEEVGTANVAEQVDLLIREATDWDNLALMYEGWTAWSVERCVWKIFPMGKKALGGHLNKWTLSCALARLVGRKSLIWYIQRSQHITPESCNGYETNPPSSPHPTINYRYLS</sequence>
<dbReference type="GO" id="GO:0005737">
    <property type="term" value="C:cytoplasm"/>
    <property type="evidence" value="ECO:0007669"/>
    <property type="project" value="TreeGrafter"/>
</dbReference>
<dbReference type="GO" id="GO:0000184">
    <property type="term" value="P:nuclear-transcribed mRNA catabolic process, nonsense-mediated decay"/>
    <property type="evidence" value="ECO:0007669"/>
    <property type="project" value="UniProtKB-KW"/>
</dbReference>
<dbReference type="SMART" id="SM00146">
    <property type="entry name" value="PI3Kc"/>
    <property type="match status" value="1"/>
</dbReference>
<dbReference type="WBParaSite" id="Gr19_v10_g15760.t1">
    <property type="protein sequence ID" value="Gr19_v10_g15760.t1"/>
    <property type="gene ID" value="Gr19_v10_g15760"/>
</dbReference>
<dbReference type="PANTHER" id="PTHR11139">
    <property type="entry name" value="ATAXIA TELANGIECTASIA MUTATED ATM -RELATED"/>
    <property type="match status" value="1"/>
</dbReference>
<feature type="region of interest" description="Disordered" evidence="2">
    <location>
        <begin position="871"/>
        <end position="895"/>
    </location>
</feature>
<dbReference type="PROSITE" id="PS50290">
    <property type="entry name" value="PI3_4_KINASE_3"/>
    <property type="match status" value="1"/>
</dbReference>
<dbReference type="SUPFAM" id="SSF56112">
    <property type="entry name" value="Protein kinase-like (PK-like)"/>
    <property type="match status" value="1"/>
</dbReference>
<dbReference type="InterPro" id="IPR050517">
    <property type="entry name" value="DDR_Repair_Kinase"/>
</dbReference>
<accession>A0A914HB93</accession>
<dbReference type="InterPro" id="IPR011009">
    <property type="entry name" value="Kinase-like_dom_sf"/>
</dbReference>
<dbReference type="GO" id="GO:0031929">
    <property type="term" value="P:TOR signaling"/>
    <property type="evidence" value="ECO:0007669"/>
    <property type="project" value="TreeGrafter"/>
</dbReference>
<dbReference type="InterPro" id="IPR000403">
    <property type="entry name" value="PI3/4_kinase_cat_dom"/>
</dbReference>
<evidence type="ECO:0000259" key="4">
    <source>
        <dbReference type="PROSITE" id="PS51190"/>
    </source>
</evidence>
<dbReference type="InterPro" id="IPR036940">
    <property type="entry name" value="PI3/4_kinase_cat_sf"/>
</dbReference>